<dbReference type="PANTHER" id="PTHR16943:SF8">
    <property type="entry name" value="2-METHYLCITRATE DEHYDRATASE"/>
    <property type="match status" value="1"/>
</dbReference>
<accession>A0A369LU09</accession>
<dbReference type="InterPro" id="IPR005656">
    <property type="entry name" value="MmgE_PrpD"/>
</dbReference>
<dbReference type="InterPro" id="IPR042183">
    <property type="entry name" value="MmgE/PrpD_sf_1"/>
</dbReference>
<dbReference type="InterPro" id="IPR045336">
    <property type="entry name" value="MmgE_PrpD_N"/>
</dbReference>
<dbReference type="InterPro" id="IPR045337">
    <property type="entry name" value="MmgE_PrpD_C"/>
</dbReference>
<dbReference type="Pfam" id="PF19305">
    <property type="entry name" value="MmgE_PrpD_C"/>
    <property type="match status" value="1"/>
</dbReference>
<organism evidence="4 5">
    <name type="scientific">Gordonibacter pamelaeae</name>
    <dbReference type="NCBI Taxonomy" id="471189"/>
    <lineage>
        <taxon>Bacteria</taxon>
        <taxon>Bacillati</taxon>
        <taxon>Actinomycetota</taxon>
        <taxon>Coriobacteriia</taxon>
        <taxon>Eggerthellales</taxon>
        <taxon>Eggerthellaceae</taxon>
        <taxon>Gordonibacter</taxon>
    </lineage>
</organism>
<evidence type="ECO:0000259" key="3">
    <source>
        <dbReference type="Pfam" id="PF19305"/>
    </source>
</evidence>
<comment type="similarity">
    <text evidence="1">Belongs to the PrpD family.</text>
</comment>
<dbReference type="RefSeq" id="WP_015540111.1">
    <property type="nucleotide sequence ID" value="NZ_DBEYRE010000147.1"/>
</dbReference>
<dbReference type="AlphaFoldDB" id="A0A369LU09"/>
<dbReference type="SUPFAM" id="SSF103378">
    <property type="entry name" value="2-methylcitrate dehydratase PrpD"/>
    <property type="match status" value="1"/>
</dbReference>
<dbReference type="Pfam" id="PF03972">
    <property type="entry name" value="MmgE_PrpD_N"/>
    <property type="match status" value="1"/>
</dbReference>
<dbReference type="PANTHER" id="PTHR16943">
    <property type="entry name" value="2-METHYLCITRATE DEHYDRATASE-RELATED"/>
    <property type="match status" value="1"/>
</dbReference>
<proteinExistence type="inferred from homology"/>
<dbReference type="GO" id="GO:0016829">
    <property type="term" value="F:lyase activity"/>
    <property type="evidence" value="ECO:0007669"/>
    <property type="project" value="InterPro"/>
</dbReference>
<dbReference type="OrthoDB" id="9797528at2"/>
<feature type="domain" description="MmgE/PrpD C-terminal" evidence="3">
    <location>
        <begin position="272"/>
        <end position="440"/>
    </location>
</feature>
<gene>
    <name evidence="4" type="ORF">C1877_12905</name>
</gene>
<dbReference type="EMBL" id="PPTS01000008">
    <property type="protein sequence ID" value="RDB63023.1"/>
    <property type="molecule type" value="Genomic_DNA"/>
</dbReference>
<sequence>MNMTDEVCAHVAAADYAILDDFTVGRVKTRVLDAVGVIAAGVHAPRCDDLFNLLKSYGTAPQSTAFFRGELMGAPQAAMVNSFAMRSYDFEAIEAENENRKSSAAHISGTTVPTAFAAAERVHASGREFLTALVVGDDVAARLGAASGFDVYGGWDNTNTINGLGATVVAGKLGGLNEQELNNALGLSLNMLGGSMDNINYKTLAFKLPMALAARNAIFSADFAARGMTATHDAIGGKKGYFFLFCGEKQQPELLCKDLGRVFYGDVVIKPWSACRATHPSIDACMKIVEAHEFDPTQVESVTIHTTPRTAQGFVGQPFEVGEEPQVSGAFSIIYTAAVALVEKAVRPEHMNREAMEDPALKSMIAKIAIDPSLPPDEYQTAEVDVVMRDGTSYHARCDVPKGDIYRSPLTEGEVLDKFYRNIEFSRTLPHEAAAQVVEMVTHLEELDDIGELVAFMEERRMK</sequence>
<evidence type="ECO:0000256" key="1">
    <source>
        <dbReference type="ARBA" id="ARBA00006174"/>
    </source>
</evidence>
<dbReference type="InterPro" id="IPR042188">
    <property type="entry name" value="MmgE/PrpD_sf_2"/>
</dbReference>
<protein>
    <submittedName>
        <fullName evidence="4">MmgE/PrpD family protein</fullName>
    </submittedName>
</protein>
<dbReference type="InterPro" id="IPR036148">
    <property type="entry name" value="MmgE/PrpD_sf"/>
</dbReference>
<evidence type="ECO:0000313" key="4">
    <source>
        <dbReference type="EMBL" id="RDB63023.1"/>
    </source>
</evidence>
<evidence type="ECO:0000259" key="2">
    <source>
        <dbReference type="Pfam" id="PF03972"/>
    </source>
</evidence>
<reference evidence="4 5" key="1">
    <citation type="journal article" date="2018" name="Elife">
        <title>Discovery and characterization of a prevalent human gut bacterial enzyme sufficient for the inactivation of a family of plant toxins.</title>
        <authorList>
            <person name="Koppel N."/>
            <person name="Bisanz J.E."/>
            <person name="Pandelia M.E."/>
            <person name="Turnbaugh P.J."/>
            <person name="Balskus E.P."/>
        </authorList>
    </citation>
    <scope>NUCLEOTIDE SEQUENCE [LARGE SCALE GENOMIC DNA]</scope>
    <source>
        <strain evidence="4 5">3C</strain>
    </source>
</reference>
<comment type="caution">
    <text evidence="4">The sequence shown here is derived from an EMBL/GenBank/DDBJ whole genome shotgun (WGS) entry which is preliminary data.</text>
</comment>
<keyword evidence="5" id="KW-1185">Reference proteome</keyword>
<feature type="domain" description="MmgE/PrpD N-terminal" evidence="2">
    <location>
        <begin position="7"/>
        <end position="250"/>
    </location>
</feature>
<dbReference type="Gene3D" id="3.30.1330.120">
    <property type="entry name" value="2-methylcitrate dehydratase PrpD"/>
    <property type="match status" value="1"/>
</dbReference>
<dbReference type="Gene3D" id="1.10.4100.10">
    <property type="entry name" value="2-methylcitrate dehydratase PrpD"/>
    <property type="match status" value="1"/>
</dbReference>
<name>A0A369LU09_9ACTN</name>
<dbReference type="Proteomes" id="UP000254000">
    <property type="component" value="Unassembled WGS sequence"/>
</dbReference>
<evidence type="ECO:0000313" key="5">
    <source>
        <dbReference type="Proteomes" id="UP000254000"/>
    </source>
</evidence>